<keyword evidence="1" id="KW-0602">Photosynthesis</keyword>
<dbReference type="Proteomes" id="UP000266327">
    <property type="component" value="Unassembled WGS sequence"/>
</dbReference>
<dbReference type="AlphaFoldDB" id="A0A3A3G8S7"/>
<feature type="domain" description="Photosynthesis system II assembly factor Ycf48/Hcf136-like" evidence="4">
    <location>
        <begin position="71"/>
        <end position="119"/>
    </location>
</feature>
<feature type="domain" description="Photosynthesis system II assembly factor Ycf48/Hcf136-like" evidence="4">
    <location>
        <begin position="162"/>
        <end position="313"/>
    </location>
</feature>
<accession>A0A3A3G8S7</accession>
<keyword evidence="3" id="KW-0732">Signal</keyword>
<dbReference type="SUPFAM" id="SSF110296">
    <property type="entry name" value="Oligoxyloglucan reducing end-specific cellobiohydrolase"/>
    <property type="match status" value="1"/>
</dbReference>
<dbReference type="InterPro" id="IPR015943">
    <property type="entry name" value="WD40/YVTN_repeat-like_dom_sf"/>
</dbReference>
<dbReference type="PANTHER" id="PTHR47199">
    <property type="entry name" value="PHOTOSYSTEM II STABILITY/ASSEMBLY FACTOR HCF136, CHLOROPLASTIC"/>
    <property type="match status" value="1"/>
</dbReference>
<keyword evidence="2" id="KW-0604">Photosystem II</keyword>
<sequence>MSRALLLTGAALAIGALALPPAHAAAFQDPLNVPARISPLAATSMLTAITHAGDRLVAVGPHGRILLSDDQGKKWTQVPVPTSVDLVAAHFPTEKKGWAVGHGGIVLHTEDGGQTWRKQLDGAQAGAAMLKYYESPVRGADARTQAALTAAKQFAQDGTIHPFLDVWFENEQVGYIVGPFNMILRTADGGTSWTPWLERTDNPKDMNFNAIRGSGSDVYIVGEQGLILKLDREKQHFSALKSPYEGSFFGLIPTPQSLVVFGMRGSIYRSADGGASWQKAESGDRAGLTSGTVLKDGQLAIVSMSGSLLVSADGGAHFSPVPVKRTAPLFGVAPAGARGVGVVGIAGAGFETLKQ</sequence>
<dbReference type="EMBL" id="QYUQ01000002">
    <property type="protein sequence ID" value="RJG03159.1"/>
    <property type="molecule type" value="Genomic_DNA"/>
</dbReference>
<keyword evidence="6" id="KW-1185">Reference proteome</keyword>
<evidence type="ECO:0000256" key="3">
    <source>
        <dbReference type="SAM" id="SignalP"/>
    </source>
</evidence>
<reference evidence="6" key="1">
    <citation type="submission" date="2018-09" db="EMBL/GenBank/DDBJ databases">
        <authorList>
            <person name="Zhu H."/>
        </authorList>
    </citation>
    <scope>NUCLEOTIDE SEQUENCE [LARGE SCALE GENOMIC DNA]</scope>
    <source>
        <strain evidence="6">K1S02-23</strain>
    </source>
</reference>
<feature type="chain" id="PRO_5017317613" evidence="3">
    <location>
        <begin position="25"/>
        <end position="355"/>
    </location>
</feature>
<protein>
    <submittedName>
        <fullName evidence="5">Glycosyl hydrolase</fullName>
    </submittedName>
</protein>
<dbReference type="InterPro" id="IPR028203">
    <property type="entry name" value="PSII_CF48-like_dom"/>
</dbReference>
<evidence type="ECO:0000313" key="5">
    <source>
        <dbReference type="EMBL" id="RJG03159.1"/>
    </source>
</evidence>
<keyword evidence="5" id="KW-0378">Hydrolase</keyword>
<dbReference type="Gene3D" id="2.130.10.10">
    <property type="entry name" value="YVTN repeat-like/Quinoprotein amine dehydrogenase"/>
    <property type="match status" value="2"/>
</dbReference>
<dbReference type="GO" id="GO:0015979">
    <property type="term" value="P:photosynthesis"/>
    <property type="evidence" value="ECO:0007669"/>
    <property type="project" value="UniProtKB-KW"/>
</dbReference>
<comment type="caution">
    <text evidence="5">The sequence shown here is derived from an EMBL/GenBank/DDBJ whole genome shotgun (WGS) entry which is preliminary data.</text>
</comment>
<dbReference type="CDD" id="cd15482">
    <property type="entry name" value="Sialidase_non-viral"/>
    <property type="match status" value="1"/>
</dbReference>
<dbReference type="PANTHER" id="PTHR47199:SF2">
    <property type="entry name" value="PHOTOSYSTEM II STABILITY_ASSEMBLY FACTOR HCF136, CHLOROPLASTIC"/>
    <property type="match status" value="1"/>
</dbReference>
<evidence type="ECO:0000313" key="6">
    <source>
        <dbReference type="Proteomes" id="UP000266327"/>
    </source>
</evidence>
<dbReference type="OrthoDB" id="9767885at2"/>
<evidence type="ECO:0000256" key="2">
    <source>
        <dbReference type="ARBA" id="ARBA00023276"/>
    </source>
</evidence>
<evidence type="ECO:0000256" key="1">
    <source>
        <dbReference type="ARBA" id="ARBA00022531"/>
    </source>
</evidence>
<gene>
    <name evidence="5" type="ORF">D3878_17485</name>
</gene>
<dbReference type="Pfam" id="PF14870">
    <property type="entry name" value="PSII_BNR"/>
    <property type="match status" value="2"/>
</dbReference>
<proteinExistence type="predicted"/>
<dbReference type="GO" id="GO:0016787">
    <property type="term" value="F:hydrolase activity"/>
    <property type="evidence" value="ECO:0007669"/>
    <property type="project" value="UniProtKB-KW"/>
</dbReference>
<feature type="signal peptide" evidence="3">
    <location>
        <begin position="1"/>
        <end position="24"/>
    </location>
</feature>
<evidence type="ECO:0000259" key="4">
    <source>
        <dbReference type="Pfam" id="PF14870"/>
    </source>
</evidence>
<dbReference type="GO" id="GO:0009523">
    <property type="term" value="C:photosystem II"/>
    <property type="evidence" value="ECO:0007669"/>
    <property type="project" value="UniProtKB-KW"/>
</dbReference>
<organism evidence="5 6">
    <name type="scientific">Noviherbaspirillum sedimenti</name>
    <dbReference type="NCBI Taxonomy" id="2320865"/>
    <lineage>
        <taxon>Bacteria</taxon>
        <taxon>Pseudomonadati</taxon>
        <taxon>Pseudomonadota</taxon>
        <taxon>Betaproteobacteria</taxon>
        <taxon>Burkholderiales</taxon>
        <taxon>Oxalobacteraceae</taxon>
        <taxon>Noviherbaspirillum</taxon>
    </lineage>
</organism>
<name>A0A3A3G8S7_9BURK</name>